<evidence type="ECO:0000256" key="2">
    <source>
        <dbReference type="ARBA" id="ARBA00004604"/>
    </source>
</evidence>
<comment type="similarity">
    <text evidence="3">Belongs to the EBP2 family.</text>
</comment>
<sequence length="347" mass="39879">MRDPLDSNSFIHDVLLFTDMVVTSDADSSSDIEYSDIDEREAIEDGIDSDGEIQRKFAKGEIAPGLHGKIQPQTPKKEHKNNLKGLRNKLIEIKMDLPWIERFDLINEPAPMAPELSAEIAEHSQTKLKRMKGQKMDIPMADDQIHDDFQREMQFYRQGQAAVMEGYSRLTTLDLPTNRPEDYFAQMAKSDEHMQKVRRRLVKKQIGLEISERVKKIREMKKYGKKVQLEVEKRKQQEKKEMMTKVKMFRKHKSNTIDFLEEGKNQPLRGGGGGQNKPQSQFSKGKLKRSQKDKAYGFGGRKKNMKRNRGDDTWGDGPLASKKSKGGPMQGRGNKNKKSSKRGKGRR</sequence>
<dbReference type="GO" id="GO:0005730">
    <property type="term" value="C:nucleolus"/>
    <property type="evidence" value="ECO:0007669"/>
    <property type="project" value="UniProtKB-SubCell"/>
</dbReference>
<keyword evidence="6" id="KW-0539">Nucleus</keyword>
<evidence type="ECO:0000256" key="7">
    <source>
        <dbReference type="SAM" id="MobiDB-lite"/>
    </source>
</evidence>
<comment type="subcellular location">
    <subcellularLocation>
        <location evidence="2">Nucleus</location>
        <location evidence="2">Nucleolus</location>
    </subcellularLocation>
</comment>
<evidence type="ECO:0000256" key="6">
    <source>
        <dbReference type="ARBA" id="ARBA00023242"/>
    </source>
</evidence>
<dbReference type="Pfam" id="PF05890">
    <property type="entry name" value="Ebp2"/>
    <property type="match status" value="1"/>
</dbReference>
<reference evidence="8" key="1">
    <citation type="submission" date="2023-10" db="EMBL/GenBank/DDBJ databases">
        <title>Genome assemblies of two species of porcelain crab, Petrolisthes cinctipes and Petrolisthes manimaculis (Anomura: Porcellanidae).</title>
        <authorList>
            <person name="Angst P."/>
        </authorList>
    </citation>
    <scope>NUCLEOTIDE SEQUENCE</scope>
    <source>
        <strain evidence="8">PB745_01</strain>
        <tissue evidence="8">Gill</tissue>
    </source>
</reference>
<keyword evidence="9" id="KW-1185">Reference proteome</keyword>
<evidence type="ECO:0000256" key="3">
    <source>
        <dbReference type="ARBA" id="ARBA00007336"/>
    </source>
</evidence>
<feature type="compositionally biased region" description="Basic residues" evidence="7">
    <location>
        <begin position="334"/>
        <end position="347"/>
    </location>
</feature>
<comment type="caution">
    <text evidence="8">The sequence shown here is derived from an EMBL/GenBank/DDBJ whole genome shotgun (WGS) entry which is preliminary data.</text>
</comment>
<accession>A0AAE1KCL0</accession>
<evidence type="ECO:0000256" key="1">
    <source>
        <dbReference type="ARBA" id="ARBA00003387"/>
    </source>
</evidence>
<dbReference type="PANTHER" id="PTHR13028">
    <property type="entry name" value="RRNA PROCESSING PROTEIN EBNA1-BINDING PROTEIN-RELATED"/>
    <property type="match status" value="1"/>
</dbReference>
<proteinExistence type="inferred from homology"/>
<dbReference type="PANTHER" id="PTHR13028:SF0">
    <property type="entry name" value="RRNA-PROCESSING PROTEIN EBP2-RELATED"/>
    <property type="match status" value="1"/>
</dbReference>
<keyword evidence="4" id="KW-0690">Ribosome biogenesis</keyword>
<gene>
    <name evidence="8" type="ORF">Pcinc_025737</name>
</gene>
<evidence type="ECO:0008006" key="10">
    <source>
        <dbReference type="Google" id="ProtNLM"/>
    </source>
</evidence>
<evidence type="ECO:0000256" key="4">
    <source>
        <dbReference type="ARBA" id="ARBA00022517"/>
    </source>
</evidence>
<evidence type="ECO:0000313" key="8">
    <source>
        <dbReference type="EMBL" id="KAK3868898.1"/>
    </source>
</evidence>
<keyword evidence="5" id="KW-0175">Coiled coil</keyword>
<feature type="region of interest" description="Disordered" evidence="7">
    <location>
        <begin position="255"/>
        <end position="347"/>
    </location>
</feature>
<dbReference type="GO" id="GO:0006364">
    <property type="term" value="P:rRNA processing"/>
    <property type="evidence" value="ECO:0007669"/>
    <property type="project" value="TreeGrafter"/>
</dbReference>
<name>A0AAE1KCL0_PETCI</name>
<dbReference type="AlphaFoldDB" id="A0AAE1KCL0"/>
<dbReference type="EMBL" id="JAWQEG010002930">
    <property type="protein sequence ID" value="KAK3868898.1"/>
    <property type="molecule type" value="Genomic_DNA"/>
</dbReference>
<organism evidence="8 9">
    <name type="scientific">Petrolisthes cinctipes</name>
    <name type="common">Flat porcelain crab</name>
    <dbReference type="NCBI Taxonomy" id="88211"/>
    <lineage>
        <taxon>Eukaryota</taxon>
        <taxon>Metazoa</taxon>
        <taxon>Ecdysozoa</taxon>
        <taxon>Arthropoda</taxon>
        <taxon>Crustacea</taxon>
        <taxon>Multicrustacea</taxon>
        <taxon>Malacostraca</taxon>
        <taxon>Eumalacostraca</taxon>
        <taxon>Eucarida</taxon>
        <taxon>Decapoda</taxon>
        <taxon>Pleocyemata</taxon>
        <taxon>Anomura</taxon>
        <taxon>Galatheoidea</taxon>
        <taxon>Porcellanidae</taxon>
        <taxon>Petrolisthes</taxon>
    </lineage>
</organism>
<comment type="function">
    <text evidence="1">Required for the processing of the 27S pre-rRNA.</text>
</comment>
<dbReference type="GO" id="GO:0042273">
    <property type="term" value="P:ribosomal large subunit biogenesis"/>
    <property type="evidence" value="ECO:0007669"/>
    <property type="project" value="TreeGrafter"/>
</dbReference>
<protein>
    <recommendedName>
        <fullName evidence="10">rRNA processing protein EBP2</fullName>
    </recommendedName>
</protein>
<dbReference type="GO" id="GO:0030687">
    <property type="term" value="C:preribosome, large subunit precursor"/>
    <property type="evidence" value="ECO:0007669"/>
    <property type="project" value="TreeGrafter"/>
</dbReference>
<dbReference type="Proteomes" id="UP001286313">
    <property type="component" value="Unassembled WGS sequence"/>
</dbReference>
<dbReference type="GO" id="GO:0034399">
    <property type="term" value="C:nuclear periphery"/>
    <property type="evidence" value="ECO:0007669"/>
    <property type="project" value="TreeGrafter"/>
</dbReference>
<evidence type="ECO:0000256" key="5">
    <source>
        <dbReference type="ARBA" id="ARBA00023054"/>
    </source>
</evidence>
<evidence type="ECO:0000313" key="9">
    <source>
        <dbReference type="Proteomes" id="UP001286313"/>
    </source>
</evidence>
<dbReference type="InterPro" id="IPR008610">
    <property type="entry name" value="Ebp2"/>
</dbReference>